<evidence type="ECO:0000313" key="2">
    <source>
        <dbReference type="EMBL" id="AEE51697.1"/>
    </source>
</evidence>
<dbReference type="InterPro" id="IPR003959">
    <property type="entry name" value="ATPase_AAA_core"/>
</dbReference>
<dbReference type="eggNOG" id="COG1106">
    <property type="taxonomic scope" value="Bacteria"/>
</dbReference>
<dbReference type="InterPro" id="IPR027417">
    <property type="entry name" value="P-loop_NTPase"/>
</dbReference>
<dbReference type="AlphaFoldDB" id="F4L290"/>
<evidence type="ECO:0000313" key="3">
    <source>
        <dbReference type="Proteomes" id="UP000008461"/>
    </source>
</evidence>
<dbReference type="PANTHER" id="PTHR43581">
    <property type="entry name" value="ATP/GTP PHOSPHATASE"/>
    <property type="match status" value="1"/>
</dbReference>
<dbReference type="STRING" id="760192.Halhy_3845"/>
<evidence type="ECO:0000259" key="1">
    <source>
        <dbReference type="Pfam" id="PF13304"/>
    </source>
</evidence>
<dbReference type="Proteomes" id="UP000008461">
    <property type="component" value="Chromosome"/>
</dbReference>
<dbReference type="KEGG" id="hhy:Halhy_3845"/>
<organism evidence="2 3">
    <name type="scientific">Haliscomenobacter hydrossis (strain ATCC 27775 / DSM 1100 / LMG 10767 / O)</name>
    <dbReference type="NCBI Taxonomy" id="760192"/>
    <lineage>
        <taxon>Bacteria</taxon>
        <taxon>Pseudomonadati</taxon>
        <taxon>Bacteroidota</taxon>
        <taxon>Saprospiria</taxon>
        <taxon>Saprospirales</taxon>
        <taxon>Haliscomenobacteraceae</taxon>
        <taxon>Haliscomenobacter</taxon>
    </lineage>
</organism>
<dbReference type="OrthoDB" id="9805802at2"/>
<dbReference type="Gene3D" id="3.40.50.300">
    <property type="entry name" value="P-loop containing nucleotide triphosphate hydrolases"/>
    <property type="match status" value="1"/>
</dbReference>
<gene>
    <name evidence="2" type="ordered locus">Halhy_3845</name>
</gene>
<dbReference type="RefSeq" id="WP_013766236.1">
    <property type="nucleotide sequence ID" value="NC_015510.1"/>
</dbReference>
<accession>F4L290</accession>
<keyword evidence="3" id="KW-1185">Reference proteome</keyword>
<dbReference type="Pfam" id="PF13304">
    <property type="entry name" value="AAA_21"/>
    <property type="match status" value="1"/>
</dbReference>
<proteinExistence type="predicted"/>
<name>F4L290_HALH1</name>
<dbReference type="SUPFAM" id="SSF52540">
    <property type="entry name" value="P-loop containing nucleoside triphosphate hydrolases"/>
    <property type="match status" value="1"/>
</dbReference>
<dbReference type="InterPro" id="IPR051396">
    <property type="entry name" value="Bact_Antivir_Def_Nuclease"/>
</dbReference>
<dbReference type="EMBL" id="CP002691">
    <property type="protein sequence ID" value="AEE51697.1"/>
    <property type="molecule type" value="Genomic_DNA"/>
</dbReference>
<dbReference type="PANTHER" id="PTHR43581:SF2">
    <property type="entry name" value="EXCINUCLEASE ATPASE SUBUNIT"/>
    <property type="match status" value="1"/>
</dbReference>
<sequence>MRITKLELKNFKRFTDLRIEHIPPQAKLVLLIGSNGSGKSSVFDAFQYLNSIKDGKSRDVQSNYFRKNIDAITEALVFFDDGSKVGTNGKANFSTQSFHTSSPFYGRTSFRQLSRLTKTSLGNIGSIQSDFDRPDFFIDRDNRFENDIDHITGNILKEVFQLQNPAQVISEKYINPINRALENIFGHANGTKLSLVEIIPPLEGKVAQVIFKKGTSTIHYDLLSAGEKEVFNVISNLMSRRDLFQETIYFFDEMDLHLNTKIQYNLLKEITENWIPEKSQLWTASHSLGFIEYAKHADQAIIIDFDDYDFDQPKVLTPEAKDNPDIYEIAVGKEFLSSLFRSMDVYFVENKDQDYYAVAGIDKAVFVAEKDRNSVFHKVRSGTFKGIVDRDYLSDEDIELIKAQYPNLFVLPYYSIENLLYHPANLADYYKGKNQSFDKGQYIDDLRTAKDEVVERLAYTLATKRLEYPYFGEPEFLAKPLQNRFKNKQENFDQAEFIGSSLKSSNFEDFYKNLPMKSYCTHLQQRQNIPKSDLAKTKWFHKTMSTLLQK</sequence>
<reference evidence="2 3" key="1">
    <citation type="journal article" date="2011" name="Stand. Genomic Sci.">
        <title>Complete genome sequence of Haliscomenobacter hydrossis type strain (O).</title>
        <authorList>
            <consortium name="US DOE Joint Genome Institute (JGI-PGF)"/>
            <person name="Daligault H."/>
            <person name="Lapidus A."/>
            <person name="Zeytun A."/>
            <person name="Nolan M."/>
            <person name="Lucas S."/>
            <person name="Del Rio T.G."/>
            <person name="Tice H."/>
            <person name="Cheng J.F."/>
            <person name="Tapia R."/>
            <person name="Han C."/>
            <person name="Goodwin L."/>
            <person name="Pitluck S."/>
            <person name="Liolios K."/>
            <person name="Pagani I."/>
            <person name="Ivanova N."/>
            <person name="Huntemann M."/>
            <person name="Mavromatis K."/>
            <person name="Mikhailova N."/>
            <person name="Pati A."/>
            <person name="Chen A."/>
            <person name="Palaniappan K."/>
            <person name="Land M."/>
            <person name="Hauser L."/>
            <person name="Brambilla E.M."/>
            <person name="Rohde M."/>
            <person name="Verbarg S."/>
            <person name="Goker M."/>
            <person name="Bristow J."/>
            <person name="Eisen J.A."/>
            <person name="Markowitz V."/>
            <person name="Hugenholtz P."/>
            <person name="Kyrpides N.C."/>
            <person name="Klenk H.P."/>
            <person name="Woyke T."/>
        </authorList>
    </citation>
    <scope>NUCLEOTIDE SEQUENCE [LARGE SCALE GENOMIC DNA]</scope>
    <source>
        <strain evidence="3">ATCC 27775 / DSM 1100 / LMG 10767 / O</strain>
    </source>
</reference>
<feature type="domain" description="ATPase AAA-type core" evidence="1">
    <location>
        <begin position="29"/>
        <end position="291"/>
    </location>
</feature>
<reference key="2">
    <citation type="submission" date="2011-04" db="EMBL/GenBank/DDBJ databases">
        <title>Complete sequence of chromosome of Haliscomenobacter hydrossis DSM 1100.</title>
        <authorList>
            <consortium name="US DOE Joint Genome Institute (JGI-PGF)"/>
            <person name="Lucas S."/>
            <person name="Han J."/>
            <person name="Lapidus A."/>
            <person name="Bruce D."/>
            <person name="Goodwin L."/>
            <person name="Pitluck S."/>
            <person name="Peters L."/>
            <person name="Kyrpides N."/>
            <person name="Mavromatis K."/>
            <person name="Ivanova N."/>
            <person name="Ovchinnikova G."/>
            <person name="Pagani I."/>
            <person name="Daligault H."/>
            <person name="Detter J.C."/>
            <person name="Han C."/>
            <person name="Land M."/>
            <person name="Hauser L."/>
            <person name="Markowitz V."/>
            <person name="Cheng J.-F."/>
            <person name="Hugenholtz P."/>
            <person name="Woyke T."/>
            <person name="Wu D."/>
            <person name="Verbarg S."/>
            <person name="Frueling A."/>
            <person name="Brambilla E."/>
            <person name="Klenk H.-P."/>
            <person name="Eisen J.A."/>
        </authorList>
    </citation>
    <scope>NUCLEOTIDE SEQUENCE</scope>
    <source>
        <strain>DSM 1100</strain>
    </source>
</reference>
<protein>
    <submittedName>
        <fullName evidence="2">SMC domain protein</fullName>
    </submittedName>
</protein>
<dbReference type="HOGENOM" id="CLU_517712_0_0_10"/>